<dbReference type="OMA" id="NESSRYC"/>
<evidence type="ECO:0000256" key="3">
    <source>
        <dbReference type="ARBA" id="ARBA00022679"/>
    </source>
</evidence>
<dbReference type="Gramene" id="KZM84735">
    <property type="protein sequence ID" value="KZM84735"/>
    <property type="gene ID" value="DCAR_027843"/>
</dbReference>
<feature type="transmembrane region" description="Helical" evidence="7">
    <location>
        <begin position="177"/>
        <end position="193"/>
    </location>
</feature>
<feature type="transmembrane region" description="Helical" evidence="7">
    <location>
        <begin position="213"/>
        <end position="231"/>
    </location>
</feature>
<reference evidence="8" key="1">
    <citation type="journal article" date="2016" name="Nat. Genet.">
        <title>A high-quality carrot genome assembly provides new insights into carotenoid accumulation and asterid genome evolution.</title>
        <authorList>
            <person name="Iorizzo M."/>
            <person name="Ellison S."/>
            <person name="Senalik D."/>
            <person name="Zeng P."/>
            <person name="Satapoomin P."/>
            <person name="Huang J."/>
            <person name="Bowman M."/>
            <person name="Iovene M."/>
            <person name="Sanseverino W."/>
            <person name="Cavagnaro P."/>
            <person name="Yildiz M."/>
            <person name="Macko-Podgorni A."/>
            <person name="Moranska E."/>
            <person name="Grzebelus E."/>
            <person name="Grzebelus D."/>
            <person name="Ashrafi H."/>
            <person name="Zheng Z."/>
            <person name="Cheng S."/>
            <person name="Spooner D."/>
            <person name="Van Deynze A."/>
            <person name="Simon P."/>
        </authorList>
    </citation>
    <scope>NUCLEOTIDE SEQUENCE [LARGE SCALE GENOMIC DNA]</scope>
    <source>
        <tissue evidence="8">Leaf</tissue>
    </source>
</reference>
<dbReference type="EMBL" id="CP093350">
    <property type="protein sequence ID" value="WOH12118.1"/>
    <property type="molecule type" value="Genomic_DNA"/>
</dbReference>
<evidence type="ECO:0000256" key="4">
    <source>
        <dbReference type="ARBA" id="ARBA00022692"/>
    </source>
</evidence>
<evidence type="ECO:0000256" key="6">
    <source>
        <dbReference type="ARBA" id="ARBA00023136"/>
    </source>
</evidence>
<protein>
    <recommendedName>
        <fullName evidence="11">Homogentisate phytyltransferase</fullName>
    </recommendedName>
</protein>
<evidence type="ECO:0000313" key="10">
    <source>
        <dbReference type="Proteomes" id="UP000077755"/>
    </source>
</evidence>
<evidence type="ECO:0000313" key="8">
    <source>
        <dbReference type="EMBL" id="KZM84735.1"/>
    </source>
</evidence>
<dbReference type="PANTHER" id="PTHR43009">
    <property type="entry name" value="HOMOGENTISATE SOLANESYLTRANSFERASE, CHLOROPLASTIC"/>
    <property type="match status" value="1"/>
</dbReference>
<evidence type="ECO:0000256" key="1">
    <source>
        <dbReference type="ARBA" id="ARBA00004508"/>
    </source>
</evidence>
<evidence type="ECO:0000256" key="7">
    <source>
        <dbReference type="SAM" id="Phobius"/>
    </source>
</evidence>
<dbReference type="Proteomes" id="UP000077755">
    <property type="component" value="Chromosome 8"/>
</dbReference>
<organism evidence="8">
    <name type="scientific">Daucus carota subsp. sativus</name>
    <name type="common">Carrot</name>
    <dbReference type="NCBI Taxonomy" id="79200"/>
    <lineage>
        <taxon>Eukaryota</taxon>
        <taxon>Viridiplantae</taxon>
        <taxon>Streptophyta</taxon>
        <taxon>Embryophyta</taxon>
        <taxon>Tracheophyta</taxon>
        <taxon>Spermatophyta</taxon>
        <taxon>Magnoliopsida</taxon>
        <taxon>eudicotyledons</taxon>
        <taxon>Gunneridae</taxon>
        <taxon>Pentapetalae</taxon>
        <taxon>asterids</taxon>
        <taxon>campanulids</taxon>
        <taxon>Apiales</taxon>
        <taxon>Apiaceae</taxon>
        <taxon>Apioideae</taxon>
        <taxon>Scandiceae</taxon>
        <taxon>Daucinae</taxon>
        <taxon>Daucus</taxon>
        <taxon>Daucus sect. Daucus</taxon>
    </lineage>
</organism>
<evidence type="ECO:0000313" key="9">
    <source>
        <dbReference type="EMBL" id="WOH12118.1"/>
    </source>
</evidence>
<keyword evidence="5 7" id="KW-1133">Transmembrane helix</keyword>
<sequence length="337" mass="37928">MNLNLSRSITKIRPPCPKLRPPHFLSPSSWSICSKIVYENQAHTLREVSSVHKRTRNKNKIGQTFCATLKDESVPEPKEDNNKVTAQSDIWRKWDVFRRFCRLHSVTGTINKPHYVLVSGEYSMGQGKAITAAIGIMGLGTAIMFGSPPLLYGAIIHFLVGTAYSVELPYLRWKTNPFLAALSIGLHTFYFQLPVFSHIQKYVLGRPLVHPKSFYFVLIFFSLFATVLGVFKDIPDVAGDEAFGNQTYSVRHGKKKVFVICISVLLINYGFAVVSGAVLSSLLLSKLVTVVGHCTLASLLWRRAKSLDLDDDSAVESLYMFLWKLFTAEYALIQFIR</sequence>
<keyword evidence="4 7" id="KW-0812">Transmembrane</keyword>
<dbReference type="EMBL" id="LNRQ01000008">
    <property type="protein sequence ID" value="KZM84735.1"/>
    <property type="molecule type" value="Genomic_DNA"/>
</dbReference>
<dbReference type="InterPro" id="IPR000537">
    <property type="entry name" value="UbiA_prenyltransferase"/>
</dbReference>
<dbReference type="GO" id="GO:0031969">
    <property type="term" value="C:chloroplast membrane"/>
    <property type="evidence" value="ECO:0007669"/>
    <property type="project" value="UniProtKB-SubCell"/>
</dbReference>
<evidence type="ECO:0000256" key="2">
    <source>
        <dbReference type="ARBA" id="ARBA00005985"/>
    </source>
</evidence>
<feature type="transmembrane region" description="Helical" evidence="7">
    <location>
        <begin position="257"/>
        <end position="277"/>
    </location>
</feature>
<name>A0A175YMB0_DAUCS</name>
<keyword evidence="10" id="KW-1185">Reference proteome</keyword>
<dbReference type="Pfam" id="PF01040">
    <property type="entry name" value="UbiA"/>
    <property type="match status" value="1"/>
</dbReference>
<keyword evidence="6 7" id="KW-0472">Membrane</keyword>
<dbReference type="STRING" id="79200.A0A175YMB0"/>
<comment type="subcellular location">
    <subcellularLocation>
        <location evidence="1">Plastid</location>
        <location evidence="1">Chloroplast membrane</location>
        <topology evidence="1">Multi-pass membrane protein</topology>
    </subcellularLocation>
</comment>
<dbReference type="GO" id="GO:0016765">
    <property type="term" value="F:transferase activity, transferring alkyl or aryl (other than methyl) groups"/>
    <property type="evidence" value="ECO:0007669"/>
    <property type="project" value="InterPro"/>
</dbReference>
<reference evidence="9" key="2">
    <citation type="submission" date="2022-03" db="EMBL/GenBank/DDBJ databases">
        <title>Draft title - Genomic analysis of global carrot germplasm unveils the trajectory of domestication and the origin of high carotenoid orange carrot.</title>
        <authorList>
            <person name="Iorizzo M."/>
            <person name="Ellison S."/>
            <person name="Senalik D."/>
            <person name="Macko-Podgorni A."/>
            <person name="Grzebelus D."/>
            <person name="Bostan H."/>
            <person name="Rolling W."/>
            <person name="Curaba J."/>
            <person name="Simon P."/>
        </authorList>
    </citation>
    <scope>NUCLEOTIDE SEQUENCE</scope>
    <source>
        <tissue evidence="9">Leaf</tissue>
    </source>
</reference>
<feature type="transmembrane region" description="Helical" evidence="7">
    <location>
        <begin position="129"/>
        <end position="145"/>
    </location>
</feature>
<gene>
    <name evidence="8" type="ORF">DCAR_027843</name>
    <name evidence="9" type="ORF">DCAR_0831617</name>
</gene>
<dbReference type="PANTHER" id="PTHR43009:SF7">
    <property type="entry name" value="HOMOGENTISATE GERANYLGERANYLTRANSFERASE, CHLOROPLASTIC"/>
    <property type="match status" value="1"/>
</dbReference>
<accession>A0A175YMB0</accession>
<keyword evidence="3" id="KW-0808">Transferase</keyword>
<evidence type="ECO:0008006" key="11">
    <source>
        <dbReference type="Google" id="ProtNLM"/>
    </source>
</evidence>
<evidence type="ECO:0000256" key="5">
    <source>
        <dbReference type="ARBA" id="ARBA00022989"/>
    </source>
</evidence>
<dbReference type="AlphaFoldDB" id="A0A175YMB0"/>
<comment type="similarity">
    <text evidence="2">Belongs to the UbiA prenyltransferase family.</text>
</comment>
<proteinExistence type="inferred from homology"/>